<dbReference type="InterPro" id="IPR038441">
    <property type="entry name" value="THAP_Znf_sf"/>
</dbReference>
<feature type="domain" description="THAP-type" evidence="7">
    <location>
        <begin position="11"/>
        <end position="97"/>
    </location>
</feature>
<evidence type="ECO:0000313" key="8">
    <source>
        <dbReference type="EMBL" id="JAT82574.1"/>
    </source>
</evidence>
<dbReference type="SUPFAM" id="SSF57716">
    <property type="entry name" value="Glucocorticoid receptor-like (DNA-binding domain)"/>
    <property type="match status" value="1"/>
</dbReference>
<dbReference type="SMART" id="SM00980">
    <property type="entry name" value="THAP"/>
    <property type="match status" value="1"/>
</dbReference>
<dbReference type="GO" id="GO:0008270">
    <property type="term" value="F:zinc ion binding"/>
    <property type="evidence" value="ECO:0007669"/>
    <property type="project" value="UniProtKB-KW"/>
</dbReference>
<proteinExistence type="predicted"/>
<accession>A0A1E1W6J1</accession>
<keyword evidence="2 5" id="KW-0863">Zinc-finger</keyword>
<evidence type="ECO:0000259" key="7">
    <source>
        <dbReference type="PROSITE" id="PS50950"/>
    </source>
</evidence>
<evidence type="ECO:0000256" key="5">
    <source>
        <dbReference type="PROSITE-ProRule" id="PRU00309"/>
    </source>
</evidence>
<feature type="non-terminal residue" evidence="8">
    <location>
        <position position="167"/>
    </location>
</feature>
<feature type="non-terminal residue" evidence="8">
    <location>
        <position position="1"/>
    </location>
</feature>
<feature type="region of interest" description="Disordered" evidence="6">
    <location>
        <begin position="103"/>
        <end position="167"/>
    </location>
</feature>
<organism evidence="8">
    <name type="scientific">Pectinophora gossypiella</name>
    <name type="common">Cotton pink bollworm</name>
    <name type="synonym">Depressaria gossypiella</name>
    <dbReference type="NCBI Taxonomy" id="13191"/>
    <lineage>
        <taxon>Eukaryota</taxon>
        <taxon>Metazoa</taxon>
        <taxon>Ecdysozoa</taxon>
        <taxon>Arthropoda</taxon>
        <taxon>Hexapoda</taxon>
        <taxon>Insecta</taxon>
        <taxon>Pterygota</taxon>
        <taxon>Neoptera</taxon>
        <taxon>Endopterygota</taxon>
        <taxon>Lepidoptera</taxon>
        <taxon>Glossata</taxon>
        <taxon>Ditrysia</taxon>
        <taxon>Gelechioidea</taxon>
        <taxon>Gelechiidae</taxon>
        <taxon>Apatetrinae</taxon>
        <taxon>Pectinophora</taxon>
    </lineage>
</organism>
<feature type="compositionally biased region" description="Polar residues" evidence="6">
    <location>
        <begin position="141"/>
        <end position="157"/>
    </location>
</feature>
<protein>
    <recommendedName>
        <fullName evidence="7">THAP-type domain-containing protein</fullName>
    </recommendedName>
</protein>
<evidence type="ECO:0000256" key="3">
    <source>
        <dbReference type="ARBA" id="ARBA00022833"/>
    </source>
</evidence>
<keyword evidence="3" id="KW-0862">Zinc</keyword>
<dbReference type="InterPro" id="IPR006612">
    <property type="entry name" value="THAP_Znf"/>
</dbReference>
<keyword evidence="4 5" id="KW-0238">DNA-binding</keyword>
<evidence type="ECO:0000256" key="2">
    <source>
        <dbReference type="ARBA" id="ARBA00022771"/>
    </source>
</evidence>
<dbReference type="Pfam" id="PF05485">
    <property type="entry name" value="THAP"/>
    <property type="match status" value="1"/>
</dbReference>
<keyword evidence="1" id="KW-0479">Metal-binding</keyword>
<dbReference type="InterPro" id="IPR026516">
    <property type="entry name" value="THAP1/10"/>
</dbReference>
<feature type="compositionally biased region" description="Polar residues" evidence="6">
    <location>
        <begin position="103"/>
        <end position="112"/>
    </location>
</feature>
<reference evidence="8" key="1">
    <citation type="submission" date="2015-09" db="EMBL/GenBank/DDBJ databases">
        <title>De novo assembly of Pectinophora gossypiella (Pink Bollworm) gut transcriptome.</title>
        <authorList>
            <person name="Tassone E.E."/>
        </authorList>
    </citation>
    <scope>NUCLEOTIDE SEQUENCE</scope>
</reference>
<dbReference type="PROSITE" id="PS50950">
    <property type="entry name" value="ZF_THAP"/>
    <property type="match status" value="1"/>
</dbReference>
<name>A0A1E1W6J1_PECGO</name>
<evidence type="ECO:0000256" key="4">
    <source>
        <dbReference type="ARBA" id="ARBA00023125"/>
    </source>
</evidence>
<gene>
    <name evidence="8" type="ORF">g.6501</name>
</gene>
<evidence type="ECO:0000256" key="1">
    <source>
        <dbReference type="ARBA" id="ARBA00022723"/>
    </source>
</evidence>
<dbReference type="OrthoDB" id="5982876at2759"/>
<dbReference type="Gene3D" id="6.20.210.20">
    <property type="entry name" value="THAP domain"/>
    <property type="match status" value="1"/>
</dbReference>
<dbReference type="PANTHER" id="PTHR46600">
    <property type="entry name" value="THAP DOMAIN-CONTAINING"/>
    <property type="match status" value="1"/>
</dbReference>
<feature type="compositionally biased region" description="Acidic residues" evidence="6">
    <location>
        <begin position="117"/>
        <end position="139"/>
    </location>
</feature>
<dbReference type="GO" id="GO:0043565">
    <property type="term" value="F:sequence-specific DNA binding"/>
    <property type="evidence" value="ECO:0007669"/>
    <property type="project" value="InterPro"/>
</dbReference>
<dbReference type="PANTHER" id="PTHR46600:SF11">
    <property type="entry name" value="THAP DOMAIN-CONTAINING PROTEIN 10"/>
    <property type="match status" value="1"/>
</dbReference>
<dbReference type="EMBL" id="GDQN01008480">
    <property type="protein sequence ID" value="JAT82574.1"/>
    <property type="molecule type" value="Transcribed_RNA"/>
</dbReference>
<sequence length="167" mass="18771">QCAIRRRTGNMGKCAVKSCKNRSSEQKKKDGISYFYFPNNPIQREKWRKIIATERGEEFFKPNKRSQVCSDHFEATELYYSDKGRRMKKNTAVPQLKICCEQPTSCSGSSGPNVVDESIEDQSDAELNSDDDLSEDEALDTSVSWPRQAPVASTTAGGSKDPCDDER</sequence>
<dbReference type="AlphaFoldDB" id="A0A1E1W6J1"/>
<evidence type="ECO:0000256" key="6">
    <source>
        <dbReference type="SAM" id="MobiDB-lite"/>
    </source>
</evidence>